<dbReference type="AlphaFoldDB" id="A0A3P1CYU4"/>
<evidence type="ECO:0000313" key="1">
    <source>
        <dbReference type="EMBL" id="RRB18308.1"/>
    </source>
</evidence>
<evidence type="ECO:0000313" key="2">
    <source>
        <dbReference type="Proteomes" id="UP000274271"/>
    </source>
</evidence>
<dbReference type="Proteomes" id="UP000274271">
    <property type="component" value="Unassembled WGS sequence"/>
</dbReference>
<reference evidence="1 2" key="1">
    <citation type="submission" date="2018-11" db="EMBL/GenBank/DDBJ databases">
        <authorList>
            <person name="Zhou Z."/>
            <person name="Wang G."/>
        </authorList>
    </citation>
    <scope>NUCLEOTIDE SEQUENCE [LARGE SCALE GENOMIC DNA]</scope>
    <source>
        <strain evidence="1 2">KCTC42998</strain>
    </source>
</reference>
<dbReference type="RefSeq" id="WP_124905778.1">
    <property type="nucleotide sequence ID" value="NZ_RQJP01000001.1"/>
</dbReference>
<dbReference type="EMBL" id="RQJP01000001">
    <property type="protein sequence ID" value="RRB18308.1"/>
    <property type="molecule type" value="Genomic_DNA"/>
</dbReference>
<accession>A0A3P1CYU4</accession>
<keyword evidence="2" id="KW-1185">Reference proteome</keyword>
<proteinExistence type="predicted"/>
<organism evidence="1 2">
    <name type="scientific">Larkinella knui</name>
    <dbReference type="NCBI Taxonomy" id="2025310"/>
    <lineage>
        <taxon>Bacteria</taxon>
        <taxon>Pseudomonadati</taxon>
        <taxon>Bacteroidota</taxon>
        <taxon>Cytophagia</taxon>
        <taxon>Cytophagales</taxon>
        <taxon>Spirosomataceae</taxon>
        <taxon>Larkinella</taxon>
    </lineage>
</organism>
<name>A0A3P1CYU4_9BACT</name>
<protein>
    <submittedName>
        <fullName evidence="1">Uncharacterized protein</fullName>
    </submittedName>
</protein>
<comment type="caution">
    <text evidence="1">The sequence shown here is derived from an EMBL/GenBank/DDBJ whole genome shotgun (WGS) entry which is preliminary data.</text>
</comment>
<sequence length="110" mass="13006">MKERIEAILTELRRQSESIGKPLILPEEYNTSDPVMRARMERNAGFFQSLEFYNEHLSSQAMNAFKDLAAVFPEITDYFDNDPNFLYARNKQRYDEIIQLLSFYNSKLPN</sequence>
<gene>
    <name evidence="1" type="ORF">EHT87_08555</name>
</gene>